<reference evidence="1" key="1">
    <citation type="submission" date="2019-08" db="EMBL/GenBank/DDBJ databases">
        <authorList>
            <person name="Kucharzyk K."/>
            <person name="Murdoch R.W."/>
            <person name="Higgins S."/>
            <person name="Loffler F."/>
        </authorList>
    </citation>
    <scope>NUCLEOTIDE SEQUENCE</scope>
</reference>
<sequence length="118" mass="13276">MCRITCNDRVRCDVFRDHGTRTHDGAVSDCDAWKHDRADSQERASTDADGRRAAYLPLRFPESTLCNPVQTEVVREQEDTVADHATVSERYGPGKAKIKVCLRTHPQRTAVDFDSTSP</sequence>
<comment type="caution">
    <text evidence="1">The sequence shown here is derived from an EMBL/GenBank/DDBJ whole genome shotgun (WGS) entry which is preliminary data.</text>
</comment>
<dbReference type="AlphaFoldDB" id="A0A645GXI1"/>
<organism evidence="1">
    <name type="scientific">bioreactor metagenome</name>
    <dbReference type="NCBI Taxonomy" id="1076179"/>
    <lineage>
        <taxon>unclassified sequences</taxon>
        <taxon>metagenomes</taxon>
        <taxon>ecological metagenomes</taxon>
    </lineage>
</organism>
<evidence type="ECO:0000313" key="1">
    <source>
        <dbReference type="EMBL" id="MPN28734.1"/>
    </source>
</evidence>
<accession>A0A645GXI1</accession>
<protein>
    <submittedName>
        <fullName evidence="1">Uncharacterized protein</fullName>
    </submittedName>
</protein>
<name>A0A645GXI1_9ZZZZ</name>
<dbReference type="EMBL" id="VSSQ01079123">
    <property type="protein sequence ID" value="MPN28734.1"/>
    <property type="molecule type" value="Genomic_DNA"/>
</dbReference>
<proteinExistence type="predicted"/>
<gene>
    <name evidence="1" type="ORF">SDC9_176179</name>
</gene>